<reference evidence="1" key="1">
    <citation type="submission" date="2021-08" db="EMBL/GenBank/DDBJ databases">
        <title>WGS assembly of Ceratopteris richardii.</title>
        <authorList>
            <person name="Marchant D.B."/>
            <person name="Chen G."/>
            <person name="Jenkins J."/>
            <person name="Shu S."/>
            <person name="Leebens-Mack J."/>
            <person name="Grimwood J."/>
            <person name="Schmutz J."/>
            <person name="Soltis P."/>
            <person name="Soltis D."/>
            <person name="Chen Z.-H."/>
        </authorList>
    </citation>
    <scope>NUCLEOTIDE SEQUENCE</scope>
    <source>
        <strain evidence="1">Whitten #5841</strain>
        <tissue evidence="1">Leaf</tissue>
    </source>
</reference>
<evidence type="ECO:0000313" key="1">
    <source>
        <dbReference type="EMBL" id="KAH7366231.1"/>
    </source>
</evidence>
<keyword evidence="2" id="KW-1185">Reference proteome</keyword>
<organism evidence="1 2">
    <name type="scientific">Ceratopteris richardii</name>
    <name type="common">Triangle waterfern</name>
    <dbReference type="NCBI Taxonomy" id="49495"/>
    <lineage>
        <taxon>Eukaryota</taxon>
        <taxon>Viridiplantae</taxon>
        <taxon>Streptophyta</taxon>
        <taxon>Embryophyta</taxon>
        <taxon>Tracheophyta</taxon>
        <taxon>Polypodiopsida</taxon>
        <taxon>Polypodiidae</taxon>
        <taxon>Polypodiales</taxon>
        <taxon>Pteridineae</taxon>
        <taxon>Pteridaceae</taxon>
        <taxon>Parkerioideae</taxon>
        <taxon>Ceratopteris</taxon>
    </lineage>
</organism>
<proteinExistence type="predicted"/>
<dbReference type="AlphaFoldDB" id="A0A8T2SQI3"/>
<protein>
    <submittedName>
        <fullName evidence="1">Uncharacterized protein</fullName>
    </submittedName>
</protein>
<dbReference type="Proteomes" id="UP000825935">
    <property type="component" value="Chromosome 18"/>
</dbReference>
<name>A0A8T2SQI3_CERRI</name>
<dbReference type="EMBL" id="CM035423">
    <property type="protein sequence ID" value="KAH7366231.1"/>
    <property type="molecule type" value="Genomic_DNA"/>
</dbReference>
<accession>A0A8T2SQI3</accession>
<comment type="caution">
    <text evidence="1">The sequence shown here is derived from an EMBL/GenBank/DDBJ whole genome shotgun (WGS) entry which is preliminary data.</text>
</comment>
<gene>
    <name evidence="1" type="ORF">KP509_18G069100</name>
</gene>
<evidence type="ECO:0000313" key="2">
    <source>
        <dbReference type="Proteomes" id="UP000825935"/>
    </source>
</evidence>
<sequence>MCSIAALRSLEIRGIISPRKVRKAARENTRTRIVWVVVPQSFLNGEHKEVVGHCRYLYPGRYFRKLSIPKDDIIGVEENEVQLLWEAAEEVCGRSASGWKRAFIG</sequence>